<evidence type="ECO:0000256" key="6">
    <source>
        <dbReference type="ARBA" id="ARBA00022723"/>
    </source>
</evidence>
<evidence type="ECO:0000313" key="14">
    <source>
        <dbReference type="Proteomes" id="UP001179952"/>
    </source>
</evidence>
<dbReference type="Pfam" id="PF00168">
    <property type="entry name" value="C2"/>
    <property type="match status" value="1"/>
</dbReference>
<evidence type="ECO:0000256" key="2">
    <source>
        <dbReference type="ARBA" id="ARBA00004236"/>
    </source>
</evidence>
<dbReference type="GO" id="GO:0005634">
    <property type="term" value="C:nucleus"/>
    <property type="evidence" value="ECO:0007669"/>
    <property type="project" value="UniProtKB-SubCell"/>
</dbReference>
<dbReference type="CDD" id="cd04038">
    <property type="entry name" value="C2_ArfGAP"/>
    <property type="match status" value="1"/>
</dbReference>
<dbReference type="GO" id="GO:0008289">
    <property type="term" value="F:lipid binding"/>
    <property type="evidence" value="ECO:0007669"/>
    <property type="project" value="UniProtKB-KW"/>
</dbReference>
<dbReference type="SMART" id="SM00239">
    <property type="entry name" value="C2"/>
    <property type="match status" value="1"/>
</dbReference>
<reference evidence="13" key="1">
    <citation type="journal article" date="2023" name="Nat. Commun.">
        <title>Diploid and tetraploid genomes of Acorus and the evolution of monocots.</title>
        <authorList>
            <person name="Ma L."/>
            <person name="Liu K.W."/>
            <person name="Li Z."/>
            <person name="Hsiao Y.Y."/>
            <person name="Qi Y."/>
            <person name="Fu T."/>
            <person name="Tang G.D."/>
            <person name="Zhang D."/>
            <person name="Sun W.H."/>
            <person name="Liu D.K."/>
            <person name="Li Y."/>
            <person name="Chen G.Z."/>
            <person name="Liu X.D."/>
            <person name="Liao X.Y."/>
            <person name="Jiang Y.T."/>
            <person name="Yu X."/>
            <person name="Hao Y."/>
            <person name="Huang J."/>
            <person name="Zhao X.W."/>
            <person name="Ke S."/>
            <person name="Chen Y.Y."/>
            <person name="Wu W.L."/>
            <person name="Hsu J.L."/>
            <person name="Lin Y.F."/>
            <person name="Huang M.D."/>
            <person name="Li C.Y."/>
            <person name="Huang L."/>
            <person name="Wang Z.W."/>
            <person name="Zhao X."/>
            <person name="Zhong W.Y."/>
            <person name="Peng D.H."/>
            <person name="Ahmad S."/>
            <person name="Lan S."/>
            <person name="Zhang J.S."/>
            <person name="Tsai W.C."/>
            <person name="Van de Peer Y."/>
            <person name="Liu Z.J."/>
        </authorList>
    </citation>
    <scope>NUCLEOTIDE SEQUENCE</scope>
    <source>
        <strain evidence="13">SCP</strain>
    </source>
</reference>
<organism evidence="13 14">
    <name type="scientific">Acorus gramineus</name>
    <name type="common">Dwarf sweet flag</name>
    <dbReference type="NCBI Taxonomy" id="55184"/>
    <lineage>
        <taxon>Eukaryota</taxon>
        <taxon>Viridiplantae</taxon>
        <taxon>Streptophyta</taxon>
        <taxon>Embryophyta</taxon>
        <taxon>Tracheophyta</taxon>
        <taxon>Spermatophyta</taxon>
        <taxon>Magnoliopsida</taxon>
        <taxon>Liliopsida</taxon>
        <taxon>Acoraceae</taxon>
        <taxon>Acorus</taxon>
    </lineage>
</organism>
<dbReference type="GO" id="GO:0046872">
    <property type="term" value="F:metal ion binding"/>
    <property type="evidence" value="ECO:0007669"/>
    <property type="project" value="UniProtKB-KW"/>
</dbReference>
<dbReference type="Proteomes" id="UP001179952">
    <property type="component" value="Unassembled WGS sequence"/>
</dbReference>
<dbReference type="EMBL" id="JAUJYN010000006">
    <property type="protein sequence ID" value="KAK1268437.1"/>
    <property type="molecule type" value="Genomic_DNA"/>
</dbReference>
<comment type="caution">
    <text evidence="13">The sequence shown here is derived from an EMBL/GenBank/DDBJ whole genome shotgun (WGS) entry which is preliminary data.</text>
</comment>
<dbReference type="PANTHER" id="PTHR45933:SF5">
    <property type="entry name" value="PROTEIN C2-DOMAIN ABA-RELATED 4"/>
    <property type="match status" value="1"/>
</dbReference>
<evidence type="ECO:0000256" key="1">
    <source>
        <dbReference type="ARBA" id="ARBA00004123"/>
    </source>
</evidence>
<dbReference type="GO" id="GO:0009738">
    <property type="term" value="P:abscisic acid-activated signaling pathway"/>
    <property type="evidence" value="ECO:0007669"/>
    <property type="project" value="UniProtKB-KW"/>
</dbReference>
<keyword evidence="7" id="KW-0106">Calcium</keyword>
<evidence type="ECO:0000256" key="3">
    <source>
        <dbReference type="ARBA" id="ARBA00022468"/>
    </source>
</evidence>
<keyword evidence="14" id="KW-1185">Reference proteome</keyword>
<keyword evidence="9" id="KW-0472">Membrane</keyword>
<feature type="domain" description="C2" evidence="12">
    <location>
        <begin position="1"/>
        <end position="104"/>
    </location>
</feature>
<protein>
    <submittedName>
        <fullName evidence="13">ADP-ribosylation factor GTPase-activating protein AGD11</fullName>
    </submittedName>
</protein>
<evidence type="ECO:0000259" key="12">
    <source>
        <dbReference type="PROSITE" id="PS50004"/>
    </source>
</evidence>
<evidence type="ECO:0000256" key="10">
    <source>
        <dbReference type="ARBA" id="ARBA00023242"/>
    </source>
</evidence>
<keyword evidence="6" id="KW-0479">Metal-binding</keyword>
<dbReference type="InterPro" id="IPR000008">
    <property type="entry name" value="C2_dom"/>
</dbReference>
<keyword evidence="3" id="KW-0343">GTPase activation</keyword>
<dbReference type="PROSITE" id="PS50004">
    <property type="entry name" value="C2"/>
    <property type="match status" value="1"/>
</dbReference>
<evidence type="ECO:0000256" key="11">
    <source>
        <dbReference type="ARBA" id="ARBA00024037"/>
    </source>
</evidence>
<name>A0AAV9AW94_ACOGR</name>
<keyword evidence="4" id="KW-1003">Cell membrane</keyword>
<sequence>MEGVLGLLKVRVLRGINLAIRDTTSSDAYVVLKLANQKLKTRVIKKNVNPQWNEDLTLYVADPSLPIRLRVYDKDLFSQDDKMGDAEIEIGPFVEAVRIQTETTRNGTVLGNMRPNRQNCLAEESSIIVKDGRVIQDMILRLRNVECGEVELQLQWVSIPGGVGL</sequence>
<dbReference type="PANTHER" id="PTHR45933">
    <property type="entry name" value="PROTEIN C2-DOMAIN ABA-RELATED 4"/>
    <property type="match status" value="1"/>
</dbReference>
<evidence type="ECO:0000313" key="13">
    <source>
        <dbReference type="EMBL" id="KAK1268437.1"/>
    </source>
</evidence>
<dbReference type="SUPFAM" id="SSF49562">
    <property type="entry name" value="C2 domain (Calcium/lipid-binding domain, CaLB)"/>
    <property type="match status" value="1"/>
</dbReference>
<evidence type="ECO:0000256" key="7">
    <source>
        <dbReference type="ARBA" id="ARBA00022837"/>
    </source>
</evidence>
<evidence type="ECO:0000256" key="8">
    <source>
        <dbReference type="ARBA" id="ARBA00023121"/>
    </source>
</evidence>
<keyword evidence="8" id="KW-0446">Lipid-binding</keyword>
<evidence type="ECO:0000256" key="9">
    <source>
        <dbReference type="ARBA" id="ARBA00023136"/>
    </source>
</evidence>
<keyword evidence="5" id="KW-0938">Abscisic acid signaling pathway</keyword>
<evidence type="ECO:0000256" key="4">
    <source>
        <dbReference type="ARBA" id="ARBA00022475"/>
    </source>
</evidence>
<dbReference type="GO" id="GO:0005096">
    <property type="term" value="F:GTPase activator activity"/>
    <property type="evidence" value="ECO:0007669"/>
    <property type="project" value="UniProtKB-KW"/>
</dbReference>
<proteinExistence type="inferred from homology"/>
<dbReference type="Gene3D" id="2.60.40.150">
    <property type="entry name" value="C2 domain"/>
    <property type="match status" value="1"/>
</dbReference>
<gene>
    <name evidence="13" type="ORF">QJS04_geneDACA006334</name>
</gene>
<evidence type="ECO:0000256" key="5">
    <source>
        <dbReference type="ARBA" id="ARBA00022682"/>
    </source>
</evidence>
<comment type="similarity">
    <text evidence="11">Belongs to the plant CAR protein family.</text>
</comment>
<reference evidence="13" key="2">
    <citation type="submission" date="2023-06" db="EMBL/GenBank/DDBJ databases">
        <authorList>
            <person name="Ma L."/>
            <person name="Liu K.-W."/>
            <person name="Li Z."/>
            <person name="Hsiao Y.-Y."/>
            <person name="Qi Y."/>
            <person name="Fu T."/>
            <person name="Tang G."/>
            <person name="Zhang D."/>
            <person name="Sun W.-H."/>
            <person name="Liu D.-K."/>
            <person name="Li Y."/>
            <person name="Chen G.-Z."/>
            <person name="Liu X.-D."/>
            <person name="Liao X.-Y."/>
            <person name="Jiang Y.-T."/>
            <person name="Yu X."/>
            <person name="Hao Y."/>
            <person name="Huang J."/>
            <person name="Zhao X.-W."/>
            <person name="Ke S."/>
            <person name="Chen Y.-Y."/>
            <person name="Wu W.-L."/>
            <person name="Hsu J.-L."/>
            <person name="Lin Y.-F."/>
            <person name="Huang M.-D."/>
            <person name="Li C.-Y."/>
            <person name="Huang L."/>
            <person name="Wang Z.-W."/>
            <person name="Zhao X."/>
            <person name="Zhong W.-Y."/>
            <person name="Peng D.-H."/>
            <person name="Ahmad S."/>
            <person name="Lan S."/>
            <person name="Zhang J.-S."/>
            <person name="Tsai W.-C."/>
            <person name="Van De Peer Y."/>
            <person name="Liu Z.-J."/>
        </authorList>
    </citation>
    <scope>NUCLEOTIDE SEQUENCE</scope>
    <source>
        <strain evidence="13">SCP</strain>
        <tissue evidence="13">Leaves</tissue>
    </source>
</reference>
<dbReference type="GO" id="GO:0005886">
    <property type="term" value="C:plasma membrane"/>
    <property type="evidence" value="ECO:0007669"/>
    <property type="project" value="UniProtKB-SubCell"/>
</dbReference>
<accession>A0AAV9AW94</accession>
<comment type="subcellular location">
    <subcellularLocation>
        <location evidence="2">Cell membrane</location>
    </subcellularLocation>
    <subcellularLocation>
        <location evidence="1">Nucleus</location>
    </subcellularLocation>
</comment>
<keyword evidence="10" id="KW-0539">Nucleus</keyword>
<dbReference type="AlphaFoldDB" id="A0AAV9AW94"/>
<dbReference type="InterPro" id="IPR044562">
    <property type="entry name" value="CAR1-11"/>
</dbReference>
<dbReference type="InterPro" id="IPR035892">
    <property type="entry name" value="C2_domain_sf"/>
</dbReference>